<dbReference type="InterPro" id="IPR036388">
    <property type="entry name" value="WH-like_DNA-bd_sf"/>
</dbReference>
<evidence type="ECO:0000313" key="3">
    <source>
        <dbReference type="Proteomes" id="UP001149140"/>
    </source>
</evidence>
<dbReference type="InterPro" id="IPR039422">
    <property type="entry name" value="MarR/SlyA-like"/>
</dbReference>
<organism evidence="2 3">
    <name type="scientific">Solirubrobacter ginsenosidimutans</name>
    <dbReference type="NCBI Taxonomy" id="490573"/>
    <lineage>
        <taxon>Bacteria</taxon>
        <taxon>Bacillati</taxon>
        <taxon>Actinomycetota</taxon>
        <taxon>Thermoleophilia</taxon>
        <taxon>Solirubrobacterales</taxon>
        <taxon>Solirubrobacteraceae</taxon>
        <taxon>Solirubrobacter</taxon>
    </lineage>
</organism>
<dbReference type="InterPro" id="IPR036390">
    <property type="entry name" value="WH_DNA-bd_sf"/>
</dbReference>
<proteinExistence type="predicted"/>
<dbReference type="PANTHER" id="PTHR33164">
    <property type="entry name" value="TRANSCRIPTIONAL REGULATOR, MARR FAMILY"/>
    <property type="match status" value="1"/>
</dbReference>
<keyword evidence="3" id="KW-1185">Reference proteome</keyword>
<reference evidence="2" key="1">
    <citation type="submission" date="2022-10" db="EMBL/GenBank/DDBJ databases">
        <title>The WGS of Solirubrobacter ginsenosidimutans DSM 21036.</title>
        <authorList>
            <person name="Jiang Z."/>
        </authorList>
    </citation>
    <scope>NUCLEOTIDE SEQUENCE</scope>
    <source>
        <strain evidence="2">DSM 21036</strain>
    </source>
</reference>
<dbReference type="InterPro" id="IPR000835">
    <property type="entry name" value="HTH_MarR-typ"/>
</dbReference>
<dbReference type="SMART" id="SM00347">
    <property type="entry name" value="HTH_MARR"/>
    <property type="match status" value="1"/>
</dbReference>
<dbReference type="PROSITE" id="PS50995">
    <property type="entry name" value="HTH_MARR_2"/>
    <property type="match status" value="1"/>
</dbReference>
<dbReference type="PRINTS" id="PR00598">
    <property type="entry name" value="HTHMARR"/>
</dbReference>
<dbReference type="GO" id="GO:0006950">
    <property type="term" value="P:response to stress"/>
    <property type="evidence" value="ECO:0007669"/>
    <property type="project" value="TreeGrafter"/>
</dbReference>
<dbReference type="Proteomes" id="UP001149140">
    <property type="component" value="Unassembled WGS sequence"/>
</dbReference>
<dbReference type="EMBL" id="JAPDOD010000001">
    <property type="protein sequence ID" value="MDA0158978.1"/>
    <property type="molecule type" value="Genomic_DNA"/>
</dbReference>
<evidence type="ECO:0000259" key="1">
    <source>
        <dbReference type="PROSITE" id="PS50995"/>
    </source>
</evidence>
<name>A0A9X3MSR3_9ACTN</name>
<protein>
    <submittedName>
        <fullName evidence="2">MarR family transcriptional regulator</fullName>
    </submittedName>
</protein>
<dbReference type="AlphaFoldDB" id="A0A9X3MSR3"/>
<comment type="caution">
    <text evidence="2">The sequence shown here is derived from an EMBL/GenBank/DDBJ whole genome shotgun (WGS) entry which is preliminary data.</text>
</comment>
<dbReference type="Pfam" id="PF12802">
    <property type="entry name" value="MarR_2"/>
    <property type="match status" value="1"/>
</dbReference>
<evidence type="ECO:0000313" key="2">
    <source>
        <dbReference type="EMBL" id="MDA0158978.1"/>
    </source>
</evidence>
<dbReference type="SUPFAM" id="SSF46785">
    <property type="entry name" value="Winged helix' DNA-binding domain"/>
    <property type="match status" value="1"/>
</dbReference>
<gene>
    <name evidence="2" type="ORF">OM076_01775</name>
</gene>
<dbReference type="GO" id="GO:0003700">
    <property type="term" value="F:DNA-binding transcription factor activity"/>
    <property type="evidence" value="ECO:0007669"/>
    <property type="project" value="InterPro"/>
</dbReference>
<feature type="domain" description="HTH marR-type" evidence="1">
    <location>
        <begin position="18"/>
        <end position="148"/>
    </location>
</feature>
<sequence>MPMSDGLTPPGGPLPEPEANLGYLFRLAFQQFRGALEKELEAFALSSQEYGLLSLFETRPELSTSELARVLQVTRQTMHTAVLGLERAGLVSRRSMNSRVVLVGPTERGRERLDAATERVRALEHKALAGLSGDEERVIRKWLAAVATLERTA</sequence>
<accession>A0A9X3MSR3</accession>
<dbReference type="Gene3D" id="1.10.10.10">
    <property type="entry name" value="Winged helix-like DNA-binding domain superfamily/Winged helix DNA-binding domain"/>
    <property type="match status" value="1"/>
</dbReference>
<dbReference type="PANTHER" id="PTHR33164:SF43">
    <property type="entry name" value="HTH-TYPE TRANSCRIPTIONAL REPRESSOR YETL"/>
    <property type="match status" value="1"/>
</dbReference>